<protein>
    <submittedName>
        <fullName evidence="2">Alpha/beta fold hydrolase</fullName>
    </submittedName>
</protein>
<reference evidence="3" key="1">
    <citation type="journal article" date="2019" name="Int. J. Syst. Evol. Microbiol.">
        <title>The Global Catalogue of Microorganisms (GCM) 10K type strain sequencing project: providing services to taxonomists for standard genome sequencing and annotation.</title>
        <authorList>
            <consortium name="The Broad Institute Genomics Platform"/>
            <consortium name="The Broad Institute Genome Sequencing Center for Infectious Disease"/>
            <person name="Wu L."/>
            <person name="Ma J."/>
        </authorList>
    </citation>
    <scope>NUCLEOTIDE SEQUENCE [LARGE SCALE GENOMIC DNA]</scope>
    <source>
        <strain evidence="3">DT28</strain>
    </source>
</reference>
<organism evidence="2 3">
    <name type="scientific">Rheinheimera marina</name>
    <dbReference type="NCBI Taxonomy" id="1774958"/>
    <lineage>
        <taxon>Bacteria</taxon>
        <taxon>Pseudomonadati</taxon>
        <taxon>Pseudomonadota</taxon>
        <taxon>Gammaproteobacteria</taxon>
        <taxon>Chromatiales</taxon>
        <taxon>Chromatiaceae</taxon>
        <taxon>Rheinheimera</taxon>
    </lineage>
</organism>
<dbReference type="GO" id="GO:0016787">
    <property type="term" value="F:hydrolase activity"/>
    <property type="evidence" value="ECO:0007669"/>
    <property type="project" value="UniProtKB-KW"/>
</dbReference>
<gene>
    <name evidence="2" type="ORF">ACFO3I_07835</name>
</gene>
<proteinExistence type="predicted"/>
<dbReference type="Gene3D" id="3.40.50.1820">
    <property type="entry name" value="alpha/beta hydrolase"/>
    <property type="match status" value="1"/>
</dbReference>
<evidence type="ECO:0000313" key="2">
    <source>
        <dbReference type="EMBL" id="MFC4654920.1"/>
    </source>
</evidence>
<comment type="caution">
    <text evidence="2">The sequence shown here is derived from an EMBL/GenBank/DDBJ whole genome shotgun (WGS) entry which is preliminary data.</text>
</comment>
<dbReference type="RefSeq" id="WP_377333097.1">
    <property type="nucleotide sequence ID" value="NZ_JBHSGB010000006.1"/>
</dbReference>
<evidence type="ECO:0000259" key="1">
    <source>
        <dbReference type="Pfam" id="PF12697"/>
    </source>
</evidence>
<name>A0ABV9JL19_9GAMM</name>
<dbReference type="InterPro" id="IPR029058">
    <property type="entry name" value="AB_hydrolase_fold"/>
</dbReference>
<dbReference type="PANTHER" id="PTHR43689">
    <property type="entry name" value="HYDROLASE"/>
    <property type="match status" value="1"/>
</dbReference>
<evidence type="ECO:0000313" key="3">
    <source>
        <dbReference type="Proteomes" id="UP001595962"/>
    </source>
</evidence>
<dbReference type="EMBL" id="JBHSGB010000006">
    <property type="protein sequence ID" value="MFC4654920.1"/>
    <property type="molecule type" value="Genomic_DNA"/>
</dbReference>
<keyword evidence="3" id="KW-1185">Reference proteome</keyword>
<dbReference type="SUPFAM" id="SSF53474">
    <property type="entry name" value="alpha/beta-Hydrolases"/>
    <property type="match status" value="1"/>
</dbReference>
<dbReference type="Pfam" id="PF12697">
    <property type="entry name" value="Abhydrolase_6"/>
    <property type="match status" value="1"/>
</dbReference>
<dbReference type="InterPro" id="IPR000073">
    <property type="entry name" value="AB_hydrolase_1"/>
</dbReference>
<dbReference type="PANTHER" id="PTHR43689:SF8">
    <property type="entry name" value="ALPHA_BETA-HYDROLASES SUPERFAMILY PROTEIN"/>
    <property type="match status" value="1"/>
</dbReference>
<keyword evidence="2" id="KW-0378">Hydrolase</keyword>
<dbReference type="Proteomes" id="UP001595962">
    <property type="component" value="Unassembled WGS sequence"/>
</dbReference>
<sequence>MAADVILLLRGLVREQRHWQKLPQRLAAQLELPVVTLDIPGCGALYQQSSPGRIEQMRQSLQQQLAANYPQYRQARLHLCAISMGGMLALDWAVAAPGHVASLVLINSSSALSPFWQRLRPANYLTLLRCALSQQPEQREPLIWQLTSNQVPQRAVVAQWIQFARQYPVSKANALRQLWAAARFRPEVKPQCPVFVMASQADRLVDWRCSARLAAWLNTEIRLHSEAGHDLPLDDPAWLVLQLQCFYSKVKCGLPAI</sequence>
<feature type="domain" description="AB hydrolase-1" evidence="1">
    <location>
        <begin position="6"/>
        <end position="240"/>
    </location>
</feature>
<accession>A0ABV9JL19</accession>